<accession>A0A2Z6N0N7</accession>
<dbReference type="Proteomes" id="UP000242715">
    <property type="component" value="Unassembled WGS sequence"/>
</dbReference>
<reference evidence="2" key="1">
    <citation type="journal article" date="2017" name="Front. Plant Sci.">
        <title>Climate Clever Clovers: New Paradigm to Reduce the Environmental Footprint of Ruminants by Breeding Low Methanogenic Forages Utilizing Haplotype Variation.</title>
        <authorList>
            <person name="Kaur P."/>
            <person name="Appels R."/>
            <person name="Bayer P.E."/>
            <person name="Keeble-Gagnere G."/>
            <person name="Wang J."/>
            <person name="Hirakawa H."/>
            <person name="Shirasawa K."/>
            <person name="Vercoe P."/>
            <person name="Stefanova K."/>
            <person name="Durmic Z."/>
            <person name="Nichols P."/>
            <person name="Revell C."/>
            <person name="Isobe S.N."/>
            <person name="Edwards D."/>
            <person name="Erskine W."/>
        </authorList>
    </citation>
    <scope>NUCLEOTIDE SEQUENCE [LARGE SCALE GENOMIC DNA]</scope>
    <source>
        <strain evidence="2">cv. Daliak</strain>
    </source>
</reference>
<protein>
    <submittedName>
        <fullName evidence="1">Uncharacterized protein</fullName>
    </submittedName>
</protein>
<dbReference type="AlphaFoldDB" id="A0A2Z6N0N7"/>
<proteinExistence type="predicted"/>
<keyword evidence="2" id="KW-1185">Reference proteome</keyword>
<dbReference type="EMBL" id="DF973665">
    <property type="protein sequence ID" value="GAU37321.1"/>
    <property type="molecule type" value="Genomic_DNA"/>
</dbReference>
<name>A0A2Z6N0N7_TRISU</name>
<gene>
    <name evidence="1" type="ORF">TSUD_354780</name>
</gene>
<evidence type="ECO:0000313" key="2">
    <source>
        <dbReference type="Proteomes" id="UP000242715"/>
    </source>
</evidence>
<evidence type="ECO:0000313" key="1">
    <source>
        <dbReference type="EMBL" id="GAU37321.1"/>
    </source>
</evidence>
<organism evidence="1 2">
    <name type="scientific">Trifolium subterraneum</name>
    <name type="common">Subterranean clover</name>
    <dbReference type="NCBI Taxonomy" id="3900"/>
    <lineage>
        <taxon>Eukaryota</taxon>
        <taxon>Viridiplantae</taxon>
        <taxon>Streptophyta</taxon>
        <taxon>Embryophyta</taxon>
        <taxon>Tracheophyta</taxon>
        <taxon>Spermatophyta</taxon>
        <taxon>Magnoliopsida</taxon>
        <taxon>eudicotyledons</taxon>
        <taxon>Gunneridae</taxon>
        <taxon>Pentapetalae</taxon>
        <taxon>rosids</taxon>
        <taxon>fabids</taxon>
        <taxon>Fabales</taxon>
        <taxon>Fabaceae</taxon>
        <taxon>Papilionoideae</taxon>
        <taxon>50 kb inversion clade</taxon>
        <taxon>NPAAA clade</taxon>
        <taxon>Hologalegina</taxon>
        <taxon>IRL clade</taxon>
        <taxon>Trifolieae</taxon>
        <taxon>Trifolium</taxon>
    </lineage>
</organism>
<sequence length="104" mass="11899">MYASSIRFCDQGLLQILKHEEVDDANMEVDQSEEVNMQLSPEWKVIPFQKPNRIIDTNLRVADMKMEPSEDAVEKGALVNDIDVNGSRMIEQIPYAVAESLFNR</sequence>